<proteinExistence type="predicted"/>
<protein>
    <submittedName>
        <fullName evidence="1">Uncharacterized protein</fullName>
    </submittedName>
</protein>
<keyword evidence="2" id="KW-1185">Reference proteome</keyword>
<dbReference type="Proteomes" id="UP000827092">
    <property type="component" value="Unassembled WGS sequence"/>
</dbReference>
<comment type="caution">
    <text evidence="1">The sequence shown here is derived from an EMBL/GenBank/DDBJ whole genome shotgun (WGS) entry which is preliminary data.</text>
</comment>
<reference evidence="1 2" key="1">
    <citation type="journal article" date="2022" name="Nat. Ecol. Evol.">
        <title>A masculinizing supergene underlies an exaggerated male reproductive morph in a spider.</title>
        <authorList>
            <person name="Hendrickx F."/>
            <person name="De Corte Z."/>
            <person name="Sonet G."/>
            <person name="Van Belleghem S.M."/>
            <person name="Kostlbacher S."/>
            <person name="Vangestel C."/>
        </authorList>
    </citation>
    <scope>NUCLEOTIDE SEQUENCE [LARGE SCALE GENOMIC DNA]</scope>
    <source>
        <strain evidence="1">W744_W776</strain>
    </source>
</reference>
<name>A0AAV6V178_9ARAC</name>
<gene>
    <name evidence="1" type="ORF">JTE90_018972</name>
</gene>
<evidence type="ECO:0000313" key="1">
    <source>
        <dbReference type="EMBL" id="KAG8189618.1"/>
    </source>
</evidence>
<organism evidence="1 2">
    <name type="scientific">Oedothorax gibbosus</name>
    <dbReference type="NCBI Taxonomy" id="931172"/>
    <lineage>
        <taxon>Eukaryota</taxon>
        <taxon>Metazoa</taxon>
        <taxon>Ecdysozoa</taxon>
        <taxon>Arthropoda</taxon>
        <taxon>Chelicerata</taxon>
        <taxon>Arachnida</taxon>
        <taxon>Araneae</taxon>
        <taxon>Araneomorphae</taxon>
        <taxon>Entelegynae</taxon>
        <taxon>Araneoidea</taxon>
        <taxon>Linyphiidae</taxon>
        <taxon>Erigoninae</taxon>
        <taxon>Oedothorax</taxon>
    </lineage>
</organism>
<dbReference type="EMBL" id="JAFNEN010000210">
    <property type="protein sequence ID" value="KAG8189618.1"/>
    <property type="molecule type" value="Genomic_DNA"/>
</dbReference>
<sequence>MCVTSLLSQNCDLQEGKGRGCRRCSLTIDSGTPIYYGHPMFVSRLYQGVDGYGMAGAWLTEALNTNQ</sequence>
<dbReference type="Gene3D" id="3.90.1150.170">
    <property type="match status" value="1"/>
</dbReference>
<accession>A0AAV6V178</accession>
<evidence type="ECO:0000313" key="2">
    <source>
        <dbReference type="Proteomes" id="UP000827092"/>
    </source>
</evidence>
<dbReference type="AlphaFoldDB" id="A0AAV6V178"/>